<feature type="region of interest" description="Disordered" evidence="1">
    <location>
        <begin position="49"/>
        <end position="77"/>
    </location>
</feature>
<gene>
    <name evidence="2" type="ORF">LCGC14_1786980</name>
</gene>
<evidence type="ECO:0000256" key="1">
    <source>
        <dbReference type="SAM" id="MobiDB-lite"/>
    </source>
</evidence>
<name>A0A0F9GTR7_9ZZZZ</name>
<protein>
    <submittedName>
        <fullName evidence="2">Uncharacterized protein</fullName>
    </submittedName>
</protein>
<dbReference type="EMBL" id="LAZR01017003">
    <property type="protein sequence ID" value="KKM02184.1"/>
    <property type="molecule type" value="Genomic_DNA"/>
</dbReference>
<dbReference type="AlphaFoldDB" id="A0A0F9GTR7"/>
<organism evidence="2">
    <name type="scientific">marine sediment metagenome</name>
    <dbReference type="NCBI Taxonomy" id="412755"/>
    <lineage>
        <taxon>unclassified sequences</taxon>
        <taxon>metagenomes</taxon>
        <taxon>ecological metagenomes</taxon>
    </lineage>
</organism>
<sequence>MILWLIIQLLVITSFIAGYLLGGKENNTIEKLKKLKEYIPQSTPKYKILKKKQPQTQDEKTLEELEKNFNAENKDKE</sequence>
<proteinExistence type="predicted"/>
<comment type="caution">
    <text evidence="2">The sequence shown here is derived from an EMBL/GenBank/DDBJ whole genome shotgun (WGS) entry which is preliminary data.</text>
</comment>
<evidence type="ECO:0000313" key="2">
    <source>
        <dbReference type="EMBL" id="KKM02184.1"/>
    </source>
</evidence>
<reference evidence="2" key="1">
    <citation type="journal article" date="2015" name="Nature">
        <title>Complex archaea that bridge the gap between prokaryotes and eukaryotes.</title>
        <authorList>
            <person name="Spang A."/>
            <person name="Saw J.H."/>
            <person name="Jorgensen S.L."/>
            <person name="Zaremba-Niedzwiedzka K."/>
            <person name="Martijn J."/>
            <person name="Lind A.E."/>
            <person name="van Eijk R."/>
            <person name="Schleper C."/>
            <person name="Guy L."/>
            <person name="Ettema T.J."/>
        </authorList>
    </citation>
    <scope>NUCLEOTIDE SEQUENCE</scope>
</reference>
<feature type="compositionally biased region" description="Basic and acidic residues" evidence="1">
    <location>
        <begin position="57"/>
        <end position="77"/>
    </location>
</feature>
<accession>A0A0F9GTR7</accession>